<protein>
    <submittedName>
        <fullName evidence="1">Uncharacterized protein</fullName>
    </submittedName>
</protein>
<evidence type="ECO:0000313" key="2">
    <source>
        <dbReference type="Proteomes" id="UP001234297"/>
    </source>
</evidence>
<comment type="caution">
    <text evidence="1">The sequence shown here is derived from an EMBL/GenBank/DDBJ whole genome shotgun (WGS) entry which is preliminary data.</text>
</comment>
<dbReference type="Proteomes" id="UP001234297">
    <property type="component" value="Chromosome 6"/>
</dbReference>
<reference evidence="1 2" key="1">
    <citation type="journal article" date="2022" name="Hortic Res">
        <title>A haplotype resolved chromosomal level avocado genome allows analysis of novel avocado genes.</title>
        <authorList>
            <person name="Nath O."/>
            <person name="Fletcher S.J."/>
            <person name="Hayward A."/>
            <person name="Shaw L.M."/>
            <person name="Masouleh A.K."/>
            <person name="Furtado A."/>
            <person name="Henry R.J."/>
            <person name="Mitter N."/>
        </authorList>
    </citation>
    <scope>NUCLEOTIDE SEQUENCE [LARGE SCALE GENOMIC DNA]</scope>
    <source>
        <strain evidence="2">cv. Hass</strain>
    </source>
</reference>
<accession>A0ACC2L0A7</accession>
<gene>
    <name evidence="1" type="ORF">MRB53_019878</name>
</gene>
<organism evidence="1 2">
    <name type="scientific">Persea americana</name>
    <name type="common">Avocado</name>
    <dbReference type="NCBI Taxonomy" id="3435"/>
    <lineage>
        <taxon>Eukaryota</taxon>
        <taxon>Viridiplantae</taxon>
        <taxon>Streptophyta</taxon>
        <taxon>Embryophyta</taxon>
        <taxon>Tracheophyta</taxon>
        <taxon>Spermatophyta</taxon>
        <taxon>Magnoliopsida</taxon>
        <taxon>Magnoliidae</taxon>
        <taxon>Laurales</taxon>
        <taxon>Lauraceae</taxon>
        <taxon>Persea</taxon>
    </lineage>
</organism>
<name>A0ACC2L0A7_PERAE</name>
<sequence>MVAPRGVKDWAAGAIQDLPKSAIDEDHVAGKGIGLERTASIASLRVLLVLYTRMDVKRYDIYDTRDPFDFTSSVKGTNL</sequence>
<keyword evidence="2" id="KW-1185">Reference proteome</keyword>
<evidence type="ECO:0000313" key="1">
    <source>
        <dbReference type="EMBL" id="KAJ8626571.1"/>
    </source>
</evidence>
<dbReference type="EMBL" id="CM056814">
    <property type="protein sequence ID" value="KAJ8626571.1"/>
    <property type="molecule type" value="Genomic_DNA"/>
</dbReference>
<proteinExistence type="predicted"/>